<proteinExistence type="predicted"/>
<keyword evidence="3" id="KW-1185">Reference proteome</keyword>
<dbReference type="Proteomes" id="UP001500742">
    <property type="component" value="Unassembled WGS sequence"/>
</dbReference>
<dbReference type="InterPro" id="IPR001173">
    <property type="entry name" value="Glyco_trans_2-like"/>
</dbReference>
<evidence type="ECO:0000259" key="1">
    <source>
        <dbReference type="Pfam" id="PF00535"/>
    </source>
</evidence>
<dbReference type="PANTHER" id="PTHR22916">
    <property type="entry name" value="GLYCOSYLTRANSFERASE"/>
    <property type="match status" value="1"/>
</dbReference>
<dbReference type="Gene3D" id="3.90.550.10">
    <property type="entry name" value="Spore Coat Polysaccharide Biosynthesis Protein SpsA, Chain A"/>
    <property type="match status" value="1"/>
</dbReference>
<feature type="domain" description="Glycosyltransferase 2-like" evidence="1">
    <location>
        <begin position="7"/>
        <end position="165"/>
    </location>
</feature>
<evidence type="ECO:0000313" key="3">
    <source>
        <dbReference type="Proteomes" id="UP001500742"/>
    </source>
</evidence>
<dbReference type="PANTHER" id="PTHR22916:SF3">
    <property type="entry name" value="UDP-GLCNAC:BETAGAL BETA-1,3-N-ACETYLGLUCOSAMINYLTRANSFERASE-LIKE PROTEIN 1"/>
    <property type="match status" value="1"/>
</dbReference>
<evidence type="ECO:0000313" key="2">
    <source>
        <dbReference type="EMBL" id="GAA3977128.1"/>
    </source>
</evidence>
<name>A0ABP7Q6Q1_9SPHI</name>
<accession>A0ABP7Q6Q1</accession>
<protein>
    <recommendedName>
        <fullName evidence="1">Glycosyltransferase 2-like domain-containing protein</fullName>
    </recommendedName>
</protein>
<dbReference type="EMBL" id="BAAAZC010000020">
    <property type="protein sequence ID" value="GAA3977128.1"/>
    <property type="molecule type" value="Genomic_DNA"/>
</dbReference>
<dbReference type="Pfam" id="PF00535">
    <property type="entry name" value="Glycos_transf_2"/>
    <property type="match status" value="1"/>
</dbReference>
<comment type="caution">
    <text evidence="2">The sequence shown here is derived from an EMBL/GenBank/DDBJ whole genome shotgun (WGS) entry which is preliminary data.</text>
</comment>
<organism evidence="2 3">
    <name type="scientific">Mucilaginibacter dorajii</name>
    <dbReference type="NCBI Taxonomy" id="692994"/>
    <lineage>
        <taxon>Bacteria</taxon>
        <taxon>Pseudomonadati</taxon>
        <taxon>Bacteroidota</taxon>
        <taxon>Sphingobacteriia</taxon>
        <taxon>Sphingobacteriales</taxon>
        <taxon>Sphingobacteriaceae</taxon>
        <taxon>Mucilaginibacter</taxon>
    </lineage>
</organism>
<sequence length="305" mass="35569">MEDKLVSIALCTYNGQKYLREQLDSIIGQTYKNLEIVIVDDRSTDDTILIAHEYAAKDSRIKCIENETTLGFNKNFEKALSVTSGAYIAISDQDDIWDPQKIQILLENIGDSWLVFCNSVYINADGTPTDKKLLSNFSLIGKNYKALILNNYITGHNTLFIRDFLTYILPFPVIGFYDWWMGFIAFYHQRLTYVDQVLTLYREHPDAVTNTFNFDKVKRGNRFFKMMLNQLNVLIKYPNLSKEDSAYIIKLNNAFKLKLNKTSLPLFKIVARDYDELFSFVKARKNISKINFAYRFSKKQKSFEE</sequence>
<gene>
    <name evidence="2" type="ORF">GCM10022210_29900</name>
</gene>
<dbReference type="SUPFAM" id="SSF53448">
    <property type="entry name" value="Nucleotide-diphospho-sugar transferases"/>
    <property type="match status" value="1"/>
</dbReference>
<dbReference type="InterPro" id="IPR029044">
    <property type="entry name" value="Nucleotide-diphossugar_trans"/>
</dbReference>
<dbReference type="RefSeq" id="WP_259097453.1">
    <property type="nucleotide sequence ID" value="NZ_BAAAZC010000020.1"/>
</dbReference>
<reference evidence="3" key="1">
    <citation type="journal article" date="2019" name="Int. J. Syst. Evol. Microbiol.">
        <title>The Global Catalogue of Microorganisms (GCM) 10K type strain sequencing project: providing services to taxonomists for standard genome sequencing and annotation.</title>
        <authorList>
            <consortium name="The Broad Institute Genomics Platform"/>
            <consortium name="The Broad Institute Genome Sequencing Center for Infectious Disease"/>
            <person name="Wu L."/>
            <person name="Ma J."/>
        </authorList>
    </citation>
    <scope>NUCLEOTIDE SEQUENCE [LARGE SCALE GENOMIC DNA]</scope>
    <source>
        <strain evidence="3">JCM 16601</strain>
    </source>
</reference>